<dbReference type="Gene3D" id="3.30.1350.20">
    <property type="entry name" value="Bacteriophage PHI-29 conector. Domain 3"/>
    <property type="match status" value="1"/>
</dbReference>
<protein>
    <submittedName>
        <fullName evidence="1">Upper collar protein</fullName>
    </submittedName>
</protein>
<organism evidence="1">
    <name type="scientific">virus sp. ctfPt13</name>
    <dbReference type="NCBI Taxonomy" id="2826811"/>
    <lineage>
        <taxon>Viruses</taxon>
    </lineage>
</organism>
<dbReference type="InterPro" id="IPR036199">
    <property type="entry name" value="Gp10_sf"/>
</dbReference>
<accession>A0A8S5R8B5</accession>
<name>A0A8S5R8B5_9VIRU</name>
<proteinExistence type="predicted"/>
<evidence type="ECO:0000313" key="1">
    <source>
        <dbReference type="EMBL" id="DAE27378.1"/>
    </source>
</evidence>
<dbReference type="InterPro" id="IPR008016">
    <property type="entry name" value="Gp10"/>
</dbReference>
<dbReference type="SUPFAM" id="SSF56826">
    <property type="entry name" value="Upper collar protein gp10 (connector protein)"/>
    <property type="match status" value="1"/>
</dbReference>
<dbReference type="Gene3D" id="2.40.500.10">
    <property type="entry name" value="Upper collar protein gp10 (connector protein)"/>
    <property type="match status" value="1"/>
</dbReference>
<dbReference type="Pfam" id="PF05352">
    <property type="entry name" value="Phage_connector"/>
    <property type="match status" value="1"/>
</dbReference>
<dbReference type="Gene3D" id="1.10.246.30">
    <property type="match status" value="1"/>
</dbReference>
<sequence>MGRKRTHKQPPTRAGLGEKGLPVWQQSQQINSQAYFTVYSQMLNIALSRFKWLNLPKTCNAWFLEYNLLYYGYATIAYPHSKPGVFFSTQAVVNSNFNVYYRPKKWTSYGINGWHFDVDNSNGVFIYANKARTPLVPTLEFFAHEIEDLYMTRRQNRFHQKTPFILEVPAGQQTAGVNVIKQISGGEMAIMATPGFTDSMKAQVLNTGVEYIGMELQNDIQNTWNAFYQALGIKNLPMKMERQTADEINDYGEPTDLRALSELEERRAACDVLNTRFEKYLDAPIEVVWNQDNISKNYDYMTNLQEQEETDGDTI</sequence>
<reference evidence="1" key="1">
    <citation type="journal article" date="2021" name="Proc. Natl. Acad. Sci. U.S.A.">
        <title>A Catalog of Tens of Thousands of Viruses from Human Metagenomes Reveals Hidden Associations with Chronic Diseases.</title>
        <authorList>
            <person name="Tisza M.J."/>
            <person name="Buck C.B."/>
        </authorList>
    </citation>
    <scope>NUCLEOTIDE SEQUENCE</scope>
    <source>
        <strain evidence="1">CtfPt13</strain>
    </source>
</reference>
<dbReference type="EMBL" id="BK015836">
    <property type="protein sequence ID" value="DAE27378.1"/>
    <property type="molecule type" value="Genomic_DNA"/>
</dbReference>